<name>A0A8S5MF74_9CAUD</name>
<evidence type="ECO:0000259" key="1">
    <source>
        <dbReference type="Pfam" id="PF20612"/>
    </source>
</evidence>
<dbReference type="InterPro" id="IPR046749">
    <property type="entry name" value="SHOCT_2"/>
</dbReference>
<dbReference type="EMBL" id="BK014890">
    <property type="protein sequence ID" value="DAD80910.1"/>
    <property type="molecule type" value="Genomic_DNA"/>
</dbReference>
<reference evidence="2" key="1">
    <citation type="journal article" date="2021" name="Proc. Natl. Acad. Sci. U.S.A.">
        <title>A Catalog of Tens of Thousands of Viruses from Human Metagenomes Reveals Hidden Associations with Chronic Diseases.</title>
        <authorList>
            <person name="Tisza M.J."/>
            <person name="Buck C.B."/>
        </authorList>
    </citation>
    <scope>NUCLEOTIDE SEQUENCE</scope>
    <source>
        <strain evidence="2">Ct1Zj2</strain>
    </source>
</reference>
<dbReference type="Pfam" id="PF20612">
    <property type="entry name" value="SHOCT_2"/>
    <property type="match status" value="1"/>
</dbReference>
<accession>A0A8S5MF74</accession>
<proteinExistence type="predicted"/>
<organism evidence="2">
    <name type="scientific">Siphoviridae sp. ct1Zj2</name>
    <dbReference type="NCBI Taxonomy" id="2826272"/>
    <lineage>
        <taxon>Viruses</taxon>
        <taxon>Duplodnaviria</taxon>
        <taxon>Heunggongvirae</taxon>
        <taxon>Uroviricota</taxon>
        <taxon>Caudoviricetes</taxon>
    </lineage>
</organism>
<evidence type="ECO:0000313" key="2">
    <source>
        <dbReference type="EMBL" id="DAD80910.1"/>
    </source>
</evidence>
<sequence length="60" mass="7093">MAMNEDQFEREKLYQATMNMFRSMLKKGLITEEQYTIIDTKMLQKYQPLLGTLFAAQPLT</sequence>
<feature type="domain" description="SHOCT-like" evidence="1">
    <location>
        <begin position="3"/>
        <end position="55"/>
    </location>
</feature>
<protein>
    <submittedName>
        <fullName evidence="2">Short C-terminal domain</fullName>
    </submittedName>
</protein>